<protein>
    <recommendedName>
        <fullName evidence="4">40S ribosomal protein S15</fullName>
    </recommendedName>
</protein>
<dbReference type="SUPFAM" id="SSF54570">
    <property type="entry name" value="Ribosomal protein S19"/>
    <property type="match status" value="1"/>
</dbReference>
<dbReference type="GO" id="GO:0022627">
    <property type="term" value="C:cytosolic small ribosomal subunit"/>
    <property type="evidence" value="ECO:0007669"/>
    <property type="project" value="TreeGrafter"/>
</dbReference>
<gene>
    <name evidence="6" type="ORF">QTO34_004004</name>
</gene>
<evidence type="ECO:0000256" key="5">
    <source>
        <dbReference type="SAM" id="MobiDB-lite"/>
    </source>
</evidence>
<dbReference type="PANTHER" id="PTHR11880:SF2">
    <property type="entry name" value="SMALL RIBOSOMAL SUBUNIT PROTEIN US19"/>
    <property type="match status" value="1"/>
</dbReference>
<dbReference type="GO" id="GO:0003735">
    <property type="term" value="F:structural constituent of ribosome"/>
    <property type="evidence" value="ECO:0007669"/>
    <property type="project" value="InterPro"/>
</dbReference>
<evidence type="ECO:0000256" key="4">
    <source>
        <dbReference type="ARBA" id="ARBA00035469"/>
    </source>
</evidence>
<evidence type="ECO:0000256" key="2">
    <source>
        <dbReference type="ARBA" id="ARBA00022980"/>
    </source>
</evidence>
<dbReference type="InterPro" id="IPR002222">
    <property type="entry name" value="Ribosomal_uS19"/>
</dbReference>
<keyword evidence="7" id="KW-1185">Reference proteome</keyword>
<sequence>MAEVEQKKQRTFRKVTYLGWATSPRGRAAEEPRAASKRWPEREARSLLKRLRLAKKEAGPTEKPQVVEMHLWDVIISRELVGFHNGMAFNQVQIGGLYSTSSTSDRQPGDCTCHRVNT</sequence>
<dbReference type="GO" id="GO:0000028">
    <property type="term" value="P:ribosomal small subunit assembly"/>
    <property type="evidence" value="ECO:0007669"/>
    <property type="project" value="TreeGrafter"/>
</dbReference>
<feature type="region of interest" description="Disordered" evidence="5">
    <location>
        <begin position="99"/>
        <end position="118"/>
    </location>
</feature>
<dbReference type="InterPro" id="IPR023575">
    <property type="entry name" value="Ribosomal_uS19_SF"/>
</dbReference>
<evidence type="ECO:0000313" key="7">
    <source>
        <dbReference type="Proteomes" id="UP001177744"/>
    </source>
</evidence>
<proteinExistence type="inferred from homology"/>
<evidence type="ECO:0000313" key="6">
    <source>
        <dbReference type="EMBL" id="KAK1336200.1"/>
    </source>
</evidence>
<evidence type="ECO:0000256" key="3">
    <source>
        <dbReference type="ARBA" id="ARBA00023274"/>
    </source>
</evidence>
<dbReference type="EMBL" id="JAULJE010000013">
    <property type="protein sequence ID" value="KAK1336200.1"/>
    <property type="molecule type" value="Genomic_DNA"/>
</dbReference>
<dbReference type="AlphaFoldDB" id="A0AA40HSI9"/>
<accession>A0AA40HSI9</accession>
<comment type="similarity">
    <text evidence="1">Belongs to the universal ribosomal protein uS19 family.</text>
</comment>
<organism evidence="6 7">
    <name type="scientific">Cnephaeus nilssonii</name>
    <name type="common">Northern bat</name>
    <name type="synonym">Eptesicus nilssonii</name>
    <dbReference type="NCBI Taxonomy" id="3371016"/>
    <lineage>
        <taxon>Eukaryota</taxon>
        <taxon>Metazoa</taxon>
        <taxon>Chordata</taxon>
        <taxon>Craniata</taxon>
        <taxon>Vertebrata</taxon>
        <taxon>Euteleostomi</taxon>
        <taxon>Mammalia</taxon>
        <taxon>Eutheria</taxon>
        <taxon>Laurasiatheria</taxon>
        <taxon>Chiroptera</taxon>
        <taxon>Yangochiroptera</taxon>
        <taxon>Vespertilionidae</taxon>
        <taxon>Cnephaeus</taxon>
    </lineage>
</organism>
<keyword evidence="3" id="KW-0687">Ribonucleoprotein</keyword>
<dbReference type="PANTHER" id="PTHR11880">
    <property type="entry name" value="RIBOSOMAL PROTEIN S19P FAMILY MEMBER"/>
    <property type="match status" value="1"/>
</dbReference>
<evidence type="ECO:0000256" key="1">
    <source>
        <dbReference type="ARBA" id="ARBA00007345"/>
    </source>
</evidence>
<name>A0AA40HSI9_CNENI</name>
<reference evidence="6" key="1">
    <citation type="submission" date="2023-06" db="EMBL/GenBank/DDBJ databases">
        <title>Reference genome for the Northern bat (Eptesicus nilssonii), a most northern bat species.</title>
        <authorList>
            <person name="Laine V.N."/>
            <person name="Pulliainen A.T."/>
            <person name="Lilley T.M."/>
        </authorList>
    </citation>
    <scope>NUCLEOTIDE SEQUENCE</scope>
    <source>
        <strain evidence="6">BLF_Eptnil</strain>
        <tissue evidence="6">Kidney</tissue>
    </source>
</reference>
<keyword evidence="2" id="KW-0689">Ribosomal protein</keyword>
<dbReference type="Pfam" id="PF00203">
    <property type="entry name" value="Ribosomal_S19"/>
    <property type="match status" value="1"/>
</dbReference>
<dbReference type="Gene3D" id="3.30.860.10">
    <property type="entry name" value="30s Ribosomal Protein S19, Chain A"/>
    <property type="match status" value="1"/>
</dbReference>
<comment type="caution">
    <text evidence="6">The sequence shown here is derived from an EMBL/GenBank/DDBJ whole genome shotgun (WGS) entry which is preliminary data.</text>
</comment>
<dbReference type="Proteomes" id="UP001177744">
    <property type="component" value="Unassembled WGS sequence"/>
</dbReference>
<dbReference type="GO" id="GO:0006412">
    <property type="term" value="P:translation"/>
    <property type="evidence" value="ECO:0007669"/>
    <property type="project" value="InterPro"/>
</dbReference>